<proteinExistence type="predicted"/>
<evidence type="ECO:0000313" key="1">
    <source>
        <dbReference type="EMBL" id="KZT59292.1"/>
    </source>
</evidence>
<name>A0A165HH17_9BASI</name>
<accession>A0A165HH17</accession>
<evidence type="ECO:0000313" key="2">
    <source>
        <dbReference type="Proteomes" id="UP000076842"/>
    </source>
</evidence>
<organism evidence="1 2">
    <name type="scientific">Calocera cornea HHB12733</name>
    <dbReference type="NCBI Taxonomy" id="1353952"/>
    <lineage>
        <taxon>Eukaryota</taxon>
        <taxon>Fungi</taxon>
        <taxon>Dikarya</taxon>
        <taxon>Basidiomycota</taxon>
        <taxon>Agaricomycotina</taxon>
        <taxon>Dacrymycetes</taxon>
        <taxon>Dacrymycetales</taxon>
        <taxon>Dacrymycetaceae</taxon>
        <taxon>Calocera</taxon>
    </lineage>
</organism>
<dbReference type="Proteomes" id="UP000076842">
    <property type="component" value="Unassembled WGS sequence"/>
</dbReference>
<reference evidence="1 2" key="1">
    <citation type="journal article" date="2016" name="Mol. Biol. Evol.">
        <title>Comparative Genomics of Early-Diverging Mushroom-Forming Fungi Provides Insights into the Origins of Lignocellulose Decay Capabilities.</title>
        <authorList>
            <person name="Nagy L.G."/>
            <person name="Riley R."/>
            <person name="Tritt A."/>
            <person name="Adam C."/>
            <person name="Daum C."/>
            <person name="Floudas D."/>
            <person name="Sun H."/>
            <person name="Yadav J.S."/>
            <person name="Pangilinan J."/>
            <person name="Larsson K.H."/>
            <person name="Matsuura K."/>
            <person name="Barry K."/>
            <person name="Labutti K."/>
            <person name="Kuo R."/>
            <person name="Ohm R.A."/>
            <person name="Bhattacharya S.S."/>
            <person name="Shirouzu T."/>
            <person name="Yoshinaga Y."/>
            <person name="Martin F.M."/>
            <person name="Grigoriev I.V."/>
            <person name="Hibbett D.S."/>
        </authorList>
    </citation>
    <scope>NUCLEOTIDE SEQUENCE [LARGE SCALE GENOMIC DNA]</scope>
    <source>
        <strain evidence="1 2">HHB12733</strain>
    </source>
</reference>
<keyword evidence="2" id="KW-1185">Reference proteome</keyword>
<dbReference type="AlphaFoldDB" id="A0A165HH17"/>
<gene>
    <name evidence="1" type="ORF">CALCODRAFT_200309</name>
</gene>
<dbReference type="EMBL" id="KV423942">
    <property type="protein sequence ID" value="KZT59292.1"/>
    <property type="molecule type" value="Genomic_DNA"/>
</dbReference>
<dbReference type="InParanoid" id="A0A165HH17"/>
<sequence length="84" mass="9133">MIRPWRSWPRIVTGVSLQSFVNTLRPTMMLSSSSSDGAACVVCQHLVRLSSDPVTESCSLARSPGRKGTRRCPALCTSVVKPDL</sequence>
<protein>
    <submittedName>
        <fullName evidence="1">Uncharacterized protein</fullName>
    </submittedName>
</protein>